<proteinExistence type="predicted"/>
<evidence type="ECO:0000313" key="3">
    <source>
        <dbReference type="Proteomes" id="UP000593571"/>
    </source>
</evidence>
<keyword evidence="3" id="KW-1185">Reference proteome</keyword>
<protein>
    <submittedName>
        <fullName evidence="2">Uncharacterized protein</fullName>
    </submittedName>
</protein>
<accession>A0A7J8INQ8</accession>
<organism evidence="2 3">
    <name type="scientific">Rousettus aegyptiacus</name>
    <name type="common">Egyptian fruit bat</name>
    <name type="synonym">Pteropus aegyptiacus</name>
    <dbReference type="NCBI Taxonomy" id="9407"/>
    <lineage>
        <taxon>Eukaryota</taxon>
        <taxon>Metazoa</taxon>
        <taxon>Chordata</taxon>
        <taxon>Craniata</taxon>
        <taxon>Vertebrata</taxon>
        <taxon>Euteleostomi</taxon>
        <taxon>Mammalia</taxon>
        <taxon>Eutheria</taxon>
        <taxon>Laurasiatheria</taxon>
        <taxon>Chiroptera</taxon>
        <taxon>Yinpterochiroptera</taxon>
        <taxon>Pteropodoidea</taxon>
        <taxon>Pteropodidae</taxon>
        <taxon>Rousettinae</taxon>
        <taxon>Rousettus</taxon>
    </lineage>
</organism>
<feature type="compositionally biased region" description="Basic and acidic residues" evidence="1">
    <location>
        <begin position="12"/>
        <end position="22"/>
    </location>
</feature>
<gene>
    <name evidence="2" type="ORF">HJG63_014284</name>
</gene>
<dbReference type="Proteomes" id="UP000593571">
    <property type="component" value="Unassembled WGS sequence"/>
</dbReference>
<feature type="region of interest" description="Disordered" evidence="1">
    <location>
        <begin position="1"/>
        <end position="22"/>
    </location>
</feature>
<comment type="caution">
    <text evidence="2">The sequence shown here is derived from an EMBL/GenBank/DDBJ whole genome shotgun (WGS) entry which is preliminary data.</text>
</comment>
<dbReference type="EMBL" id="JACASE010000003">
    <property type="protein sequence ID" value="KAF6486214.1"/>
    <property type="molecule type" value="Genomic_DNA"/>
</dbReference>
<evidence type="ECO:0000313" key="2">
    <source>
        <dbReference type="EMBL" id="KAF6486214.1"/>
    </source>
</evidence>
<dbReference type="AlphaFoldDB" id="A0A7J8INQ8"/>
<name>A0A7J8INQ8_ROUAE</name>
<sequence>MSIPGDPTQPDPEGHRGTVSAKEDAKWLQWVTQQFETIAGEDREIDLQEFKTALNVKEASVHSRSEGPESSSGLKAPMLAESKCFCLCYWGPSISLACHTSYDLRNNT</sequence>
<reference evidence="2 3" key="1">
    <citation type="journal article" date="2020" name="Nature">
        <title>Six reference-quality genomes reveal evolution of bat adaptations.</title>
        <authorList>
            <person name="Jebb D."/>
            <person name="Huang Z."/>
            <person name="Pippel M."/>
            <person name="Hughes G.M."/>
            <person name="Lavrichenko K."/>
            <person name="Devanna P."/>
            <person name="Winkler S."/>
            <person name="Jermiin L.S."/>
            <person name="Skirmuntt E.C."/>
            <person name="Katzourakis A."/>
            <person name="Burkitt-Gray L."/>
            <person name="Ray D.A."/>
            <person name="Sullivan K.A.M."/>
            <person name="Roscito J.G."/>
            <person name="Kirilenko B.M."/>
            <person name="Davalos L.M."/>
            <person name="Corthals A.P."/>
            <person name="Power M.L."/>
            <person name="Jones G."/>
            <person name="Ransome R.D."/>
            <person name="Dechmann D.K.N."/>
            <person name="Locatelli A.G."/>
            <person name="Puechmaille S.J."/>
            <person name="Fedrigo O."/>
            <person name="Jarvis E.D."/>
            <person name="Hiller M."/>
            <person name="Vernes S.C."/>
            <person name="Myers E.W."/>
            <person name="Teeling E.C."/>
        </authorList>
    </citation>
    <scope>NUCLEOTIDE SEQUENCE [LARGE SCALE GENOMIC DNA]</scope>
    <source>
        <strain evidence="2">MRouAeg1</strain>
        <tissue evidence="2">Muscle</tissue>
    </source>
</reference>
<evidence type="ECO:0000256" key="1">
    <source>
        <dbReference type="SAM" id="MobiDB-lite"/>
    </source>
</evidence>